<keyword evidence="2" id="KW-0378">Hydrolase</keyword>
<comment type="caution">
    <text evidence="2">The sequence shown here is derived from an EMBL/GenBank/DDBJ whole genome shotgun (WGS) entry which is preliminary data.</text>
</comment>
<protein>
    <submittedName>
        <fullName evidence="2">Alpha/beta hydrolase</fullName>
    </submittedName>
</protein>
<reference evidence="2" key="1">
    <citation type="submission" date="2020-06" db="EMBL/GenBank/DDBJ databases">
        <title>Legume-microbial interactions unlock mineral nutrients during tropical forest succession.</title>
        <authorList>
            <person name="Epihov D.Z."/>
        </authorList>
    </citation>
    <scope>NUCLEOTIDE SEQUENCE [LARGE SCALE GENOMIC DNA]</scope>
    <source>
        <strain evidence="2">Pan2503</strain>
    </source>
</reference>
<gene>
    <name evidence="2" type="ORF">HRJ53_11960</name>
</gene>
<feature type="signal peptide" evidence="1">
    <location>
        <begin position="1"/>
        <end position="22"/>
    </location>
</feature>
<evidence type="ECO:0000313" key="2">
    <source>
        <dbReference type="EMBL" id="MBA0085702.1"/>
    </source>
</evidence>
<dbReference type="EMBL" id="JACDQQ010001166">
    <property type="protein sequence ID" value="MBA0085702.1"/>
    <property type="molecule type" value="Genomic_DNA"/>
</dbReference>
<sequence>MASNRITLLLVAIAGCARLASAQVPTEIAKQLIAIGRGVCVPETAQLYRPLHGNPPYAGVSIARDLSFGPDPKNVLDVFASEKGGSSRPVLIYVSGGAGNKRQGGPNGDVFYDNIMLWAVKNGMVGVNMQRRPGEAW</sequence>
<feature type="chain" id="PRO_5030506678" evidence="1">
    <location>
        <begin position="23"/>
        <end position="137"/>
    </location>
</feature>
<accession>A0A7V8NQL6</accession>
<dbReference type="InterPro" id="IPR029058">
    <property type="entry name" value="AB_hydrolase_fold"/>
</dbReference>
<dbReference type="Gene3D" id="3.40.50.1820">
    <property type="entry name" value="alpha/beta hydrolase"/>
    <property type="match status" value="1"/>
</dbReference>
<evidence type="ECO:0000313" key="3">
    <source>
        <dbReference type="Proteomes" id="UP000567293"/>
    </source>
</evidence>
<name>A0A7V8NQL6_9BACT</name>
<dbReference type="GO" id="GO:0016787">
    <property type="term" value="F:hydrolase activity"/>
    <property type="evidence" value="ECO:0007669"/>
    <property type="project" value="UniProtKB-KW"/>
</dbReference>
<dbReference type="AlphaFoldDB" id="A0A7V8NQL6"/>
<dbReference type="SUPFAM" id="SSF53474">
    <property type="entry name" value="alpha/beta-Hydrolases"/>
    <property type="match status" value="1"/>
</dbReference>
<evidence type="ECO:0000256" key="1">
    <source>
        <dbReference type="SAM" id="SignalP"/>
    </source>
</evidence>
<keyword evidence="3" id="KW-1185">Reference proteome</keyword>
<dbReference type="PROSITE" id="PS51257">
    <property type="entry name" value="PROKAR_LIPOPROTEIN"/>
    <property type="match status" value="1"/>
</dbReference>
<feature type="non-terminal residue" evidence="2">
    <location>
        <position position="137"/>
    </location>
</feature>
<organism evidence="2 3">
    <name type="scientific">Candidatus Acidiferrum panamense</name>
    <dbReference type="NCBI Taxonomy" id="2741543"/>
    <lineage>
        <taxon>Bacteria</taxon>
        <taxon>Pseudomonadati</taxon>
        <taxon>Acidobacteriota</taxon>
        <taxon>Terriglobia</taxon>
        <taxon>Candidatus Acidiferrales</taxon>
        <taxon>Candidatus Acidiferrum</taxon>
    </lineage>
</organism>
<keyword evidence="1" id="KW-0732">Signal</keyword>
<proteinExistence type="predicted"/>
<dbReference type="Proteomes" id="UP000567293">
    <property type="component" value="Unassembled WGS sequence"/>
</dbReference>